<keyword evidence="3" id="KW-1185">Reference proteome</keyword>
<evidence type="ECO:0000313" key="3">
    <source>
        <dbReference type="Proteomes" id="UP000050863"/>
    </source>
</evidence>
<proteinExistence type="predicted"/>
<name>A0A0R3L4C6_9BRAD</name>
<keyword evidence="1" id="KW-0472">Membrane</keyword>
<dbReference type="EMBL" id="LLXZ01000152">
    <property type="protein sequence ID" value="KRR02828.1"/>
    <property type="molecule type" value="Genomic_DNA"/>
</dbReference>
<sequence>MFSRELAGATSRDAIDGFDAIANALDQGLDSPKGKSSGLTDFLAIAAGWLVLGAVVFYPSLQLVAFAVCAAFLGTRSFARLILGPSPAAAQQREGKPLLAA</sequence>
<dbReference type="OrthoDB" id="8237242at2"/>
<dbReference type="RefSeq" id="WP_057837955.1">
    <property type="nucleotide sequence ID" value="NZ_LLXZ01000152.1"/>
</dbReference>
<dbReference type="Proteomes" id="UP000050863">
    <property type="component" value="Unassembled WGS sequence"/>
</dbReference>
<comment type="caution">
    <text evidence="2">The sequence shown here is derived from an EMBL/GenBank/DDBJ whole genome shotgun (WGS) entry which is preliminary data.</text>
</comment>
<gene>
    <name evidence="2" type="ORF">CQ12_07090</name>
</gene>
<feature type="transmembrane region" description="Helical" evidence="1">
    <location>
        <begin position="39"/>
        <end position="58"/>
    </location>
</feature>
<keyword evidence="1" id="KW-1133">Transmembrane helix</keyword>
<dbReference type="AlphaFoldDB" id="A0A0R3L4C6"/>
<keyword evidence="1" id="KW-0812">Transmembrane</keyword>
<evidence type="ECO:0000313" key="2">
    <source>
        <dbReference type="EMBL" id="KRR02828.1"/>
    </source>
</evidence>
<protein>
    <submittedName>
        <fullName evidence="2">Uncharacterized protein</fullName>
    </submittedName>
</protein>
<accession>A0A0R3L4C6</accession>
<reference evidence="2 3" key="1">
    <citation type="submission" date="2014-03" db="EMBL/GenBank/DDBJ databases">
        <title>Bradyrhizobium valentinum sp. nov., isolated from effective nodules of Lupinus mariae-josephae, a lupine endemic of basic-lime soils in Eastern Spain.</title>
        <authorList>
            <person name="Duran D."/>
            <person name="Rey L."/>
            <person name="Navarro A."/>
            <person name="Busquets A."/>
            <person name="Imperial J."/>
            <person name="Ruiz-Argueso T."/>
        </authorList>
    </citation>
    <scope>NUCLEOTIDE SEQUENCE [LARGE SCALE GENOMIC DNA]</scope>
    <source>
        <strain evidence="2 3">PAC68</strain>
    </source>
</reference>
<evidence type="ECO:0000256" key="1">
    <source>
        <dbReference type="SAM" id="Phobius"/>
    </source>
</evidence>
<dbReference type="STRING" id="280332.CQ12_07090"/>
<organism evidence="2 3">
    <name type="scientific">Bradyrhizobium jicamae</name>
    <dbReference type="NCBI Taxonomy" id="280332"/>
    <lineage>
        <taxon>Bacteria</taxon>
        <taxon>Pseudomonadati</taxon>
        <taxon>Pseudomonadota</taxon>
        <taxon>Alphaproteobacteria</taxon>
        <taxon>Hyphomicrobiales</taxon>
        <taxon>Nitrobacteraceae</taxon>
        <taxon>Bradyrhizobium</taxon>
    </lineage>
</organism>